<dbReference type="InterPro" id="IPR020806">
    <property type="entry name" value="PKS_PP-bd"/>
</dbReference>
<dbReference type="AlphaFoldDB" id="E9KTG6"/>
<protein>
    <recommendedName>
        <fullName evidence="1">[acyl-carrier-protein] S-malonyltransferase</fullName>
        <ecNumber evidence="1">2.3.1.39</ecNumber>
    </recommendedName>
</protein>
<evidence type="ECO:0000256" key="7">
    <source>
        <dbReference type="ARBA" id="ARBA00048462"/>
    </source>
</evidence>
<organism evidence="9">
    <name type="scientific">Streptomyces sp. KCTC 11604BP</name>
    <dbReference type="NCBI Taxonomy" id="941587"/>
    <lineage>
        <taxon>Bacteria</taxon>
        <taxon>Bacillati</taxon>
        <taxon>Actinomycetota</taxon>
        <taxon>Actinomycetes</taxon>
        <taxon>Kitasatosporales</taxon>
        <taxon>Streptomycetaceae</taxon>
        <taxon>Streptomyces</taxon>
    </lineage>
</organism>
<dbReference type="SMART" id="SM00823">
    <property type="entry name" value="PKS_PP"/>
    <property type="match status" value="1"/>
</dbReference>
<dbReference type="GO" id="GO:0031177">
    <property type="term" value="F:phosphopantetheine binding"/>
    <property type="evidence" value="ECO:0007669"/>
    <property type="project" value="InterPro"/>
</dbReference>
<evidence type="ECO:0000313" key="9">
    <source>
        <dbReference type="EMBL" id="ADU56306.1"/>
    </source>
</evidence>
<dbReference type="PROSITE" id="PS50075">
    <property type="entry name" value="CARRIER"/>
    <property type="match status" value="1"/>
</dbReference>
<dbReference type="GO" id="GO:0005829">
    <property type="term" value="C:cytosol"/>
    <property type="evidence" value="ECO:0007669"/>
    <property type="project" value="TreeGrafter"/>
</dbReference>
<evidence type="ECO:0000256" key="1">
    <source>
        <dbReference type="ARBA" id="ARBA00013258"/>
    </source>
</evidence>
<dbReference type="GO" id="GO:0006633">
    <property type="term" value="P:fatty acid biosynthetic process"/>
    <property type="evidence" value="ECO:0007669"/>
    <property type="project" value="TreeGrafter"/>
</dbReference>
<dbReference type="Gene3D" id="3.40.366.10">
    <property type="entry name" value="Malonyl-Coenzyme A Acyl Carrier Protein, domain 2"/>
    <property type="match status" value="1"/>
</dbReference>
<dbReference type="InterPro" id="IPR036736">
    <property type="entry name" value="ACP-like_sf"/>
</dbReference>
<evidence type="ECO:0000259" key="8">
    <source>
        <dbReference type="PROSITE" id="PS50075"/>
    </source>
</evidence>
<reference evidence="9" key="1">
    <citation type="journal article" date="2011" name="J. Am. Chem. Soc.">
        <title>Biosynthesis of the allylmalonyl-CoA extender unit for the FK506 polyketide synthase proceeds through a dedicated polyketide synthase and facilitates the mutasynthesis of analogues.</title>
        <authorList>
            <person name="Mo S."/>
            <person name="Kim D.H."/>
            <person name="Lee J.H."/>
            <person name="Park J.W."/>
            <person name="Basnet D.B."/>
            <person name="Ban Y.H."/>
            <person name="Yoo Y.J."/>
            <person name="Chen S.W."/>
            <person name="Park S.R."/>
            <person name="Choi E.A."/>
            <person name="Kim E."/>
            <person name="Jin Y.Y."/>
            <person name="Lee S.K."/>
            <person name="Park J.Y."/>
            <person name="Liu Y."/>
            <person name="Lee M.O."/>
            <person name="Lee K.S."/>
            <person name="Kim S.J."/>
            <person name="Kim D."/>
            <person name="Park B.C."/>
            <person name="Lee S.G."/>
            <person name="Kwon H.J."/>
            <person name="Suh J.W."/>
            <person name="Moore B.S."/>
            <person name="Lim S.K."/>
            <person name="Yoon Y.J."/>
        </authorList>
    </citation>
    <scope>NUCLEOTIDE SEQUENCE</scope>
    <source>
        <strain evidence="9">KCTC 11604BP</strain>
    </source>
</reference>
<keyword evidence="6" id="KW-0012">Acyltransferase</keyword>
<name>E9KTG6_9ACTN</name>
<evidence type="ECO:0000256" key="4">
    <source>
        <dbReference type="ARBA" id="ARBA00022679"/>
    </source>
</evidence>
<evidence type="ECO:0000256" key="2">
    <source>
        <dbReference type="ARBA" id="ARBA00022450"/>
    </source>
</evidence>
<feature type="domain" description="Carrier" evidence="8">
    <location>
        <begin position="336"/>
        <end position="416"/>
    </location>
</feature>
<dbReference type="BioCyc" id="MetaCyc:MONOMER-124299"/>
<dbReference type="PANTHER" id="PTHR42681">
    <property type="entry name" value="MALONYL-COA-ACYL CARRIER PROTEIN TRANSACYLASE, MITOCHONDRIAL"/>
    <property type="match status" value="1"/>
</dbReference>
<dbReference type="Gene3D" id="1.10.1200.10">
    <property type="entry name" value="ACP-like"/>
    <property type="match status" value="1"/>
</dbReference>
<dbReference type="Pfam" id="PF00698">
    <property type="entry name" value="Acyl_transf_1"/>
    <property type="match status" value="1"/>
</dbReference>
<keyword evidence="4 9" id="KW-0808">Transferase</keyword>
<dbReference type="GO" id="GO:0017000">
    <property type="term" value="P:antibiotic biosynthetic process"/>
    <property type="evidence" value="ECO:0007669"/>
    <property type="project" value="UniProtKB-KW"/>
</dbReference>
<evidence type="ECO:0000256" key="6">
    <source>
        <dbReference type="ARBA" id="ARBA00023315"/>
    </source>
</evidence>
<keyword evidence="3" id="KW-0597">Phosphoprotein</keyword>
<accession>E9KTG6</accession>
<dbReference type="SUPFAM" id="SSF52151">
    <property type="entry name" value="FabD/lysophospholipase-like"/>
    <property type="match status" value="1"/>
</dbReference>
<dbReference type="GO" id="GO:0004314">
    <property type="term" value="F:[acyl-carrier-protein] S-malonyltransferase activity"/>
    <property type="evidence" value="ECO:0007669"/>
    <property type="project" value="UniProtKB-EC"/>
</dbReference>
<keyword evidence="2" id="KW-0596">Phosphopantetheine</keyword>
<proteinExistence type="predicted"/>
<comment type="catalytic activity">
    <reaction evidence="7">
        <text>holo-[ACP] + malonyl-CoA = malonyl-[ACP] + CoA</text>
        <dbReference type="Rhea" id="RHEA:41792"/>
        <dbReference type="Rhea" id="RHEA-COMP:9623"/>
        <dbReference type="Rhea" id="RHEA-COMP:9685"/>
        <dbReference type="ChEBI" id="CHEBI:57287"/>
        <dbReference type="ChEBI" id="CHEBI:57384"/>
        <dbReference type="ChEBI" id="CHEBI:64479"/>
        <dbReference type="ChEBI" id="CHEBI:78449"/>
        <dbReference type="EC" id="2.3.1.39"/>
    </reaction>
</comment>
<sequence length="427" mass="44478">MAFLFPGQGSYVPGVFAGLGADAGRVATLVAEIDAAVEEFRLKPVRPLLFSPDAPALAELLESDHERLDVAILATSIALAELLESRHGMSPDHVAGHSLGEFGALAVAGVFTPGDAARAVCERHATLRKAPPPTGGMLAVKADAARAGELIAAARAGTSAVSALNSPSQTVISGAEADLVKVQQLAREEGIRTSRLHVPGPFHVPQLADASALYATTMRTIRISAPRERFFYSHGLGRFLTAQDDVVDLMVNDMTRPVRFHDSVRALNAEGVTTYVECGALDVLTRIVSGSLPRAVTLAPLREATTTPDLSARLRPAGTPAVNGVAAPAGPAPAAEVDPEVLAGVRAVCAEVLEYPLEVITDDADFQADLGVDSLAMTELQAHALQRFGLKETLQDADTGTYGTVSGLAAYITGLLSEGTGSVSGRR</sequence>
<dbReference type="InterPro" id="IPR050858">
    <property type="entry name" value="Mal-CoA-ACP_Trans/PKS_FabD"/>
</dbReference>
<evidence type="ECO:0000256" key="5">
    <source>
        <dbReference type="ARBA" id="ARBA00023194"/>
    </source>
</evidence>
<dbReference type="EC" id="2.3.1.39" evidence="1"/>
<dbReference type="InterPro" id="IPR009081">
    <property type="entry name" value="PP-bd_ACP"/>
</dbReference>
<dbReference type="InterPro" id="IPR014043">
    <property type="entry name" value="Acyl_transferase_dom"/>
</dbReference>
<dbReference type="InterPro" id="IPR016036">
    <property type="entry name" value="Malonyl_transacylase_ACP-bd"/>
</dbReference>
<dbReference type="PANTHER" id="PTHR42681:SF1">
    <property type="entry name" value="MALONYL-COA-ACYL CARRIER PROTEIN TRANSACYLASE, MITOCHONDRIAL"/>
    <property type="match status" value="1"/>
</dbReference>
<dbReference type="SMART" id="SM00827">
    <property type="entry name" value="PKS_AT"/>
    <property type="match status" value="1"/>
</dbReference>
<dbReference type="Pfam" id="PF00550">
    <property type="entry name" value="PP-binding"/>
    <property type="match status" value="1"/>
</dbReference>
<evidence type="ECO:0000256" key="3">
    <source>
        <dbReference type="ARBA" id="ARBA00022553"/>
    </source>
</evidence>
<gene>
    <name evidence="9" type="primary">tcsA</name>
    <name evidence="9" type="ORF">Tcs_11604BP_012</name>
</gene>
<dbReference type="SUPFAM" id="SSF55048">
    <property type="entry name" value="Probable ACP-binding domain of malonyl-CoA ACP transacylase"/>
    <property type="match status" value="1"/>
</dbReference>
<keyword evidence="5" id="KW-0045">Antibiotic biosynthesis</keyword>
<dbReference type="InterPro" id="IPR001227">
    <property type="entry name" value="Ac_transferase_dom_sf"/>
</dbReference>
<dbReference type="EMBL" id="HM116537">
    <property type="protein sequence ID" value="ADU56306.1"/>
    <property type="molecule type" value="Genomic_DNA"/>
</dbReference>
<dbReference type="InterPro" id="IPR016035">
    <property type="entry name" value="Acyl_Trfase/lysoPLipase"/>
</dbReference>
<dbReference type="SUPFAM" id="SSF47336">
    <property type="entry name" value="ACP-like"/>
    <property type="match status" value="1"/>
</dbReference>